<feature type="transmembrane region" description="Helical" evidence="6">
    <location>
        <begin position="12"/>
        <end position="33"/>
    </location>
</feature>
<feature type="compositionally biased region" description="Low complexity" evidence="5">
    <location>
        <begin position="554"/>
        <end position="575"/>
    </location>
</feature>
<dbReference type="EMBL" id="LSTO01000001">
    <property type="protein sequence ID" value="OWW21735.1"/>
    <property type="molecule type" value="Genomic_DNA"/>
</dbReference>
<evidence type="ECO:0000256" key="1">
    <source>
        <dbReference type="ARBA" id="ARBA00004370"/>
    </source>
</evidence>
<comment type="caution">
    <text evidence="9">The sequence shown here is derived from an EMBL/GenBank/DDBJ whole genome shotgun (WGS) entry which is preliminary data.</text>
</comment>
<dbReference type="PROSITE" id="PS50885">
    <property type="entry name" value="HAMP"/>
    <property type="match status" value="1"/>
</dbReference>
<dbReference type="Pfam" id="PF00672">
    <property type="entry name" value="HAMP"/>
    <property type="match status" value="1"/>
</dbReference>
<keyword evidence="2" id="KW-0488">Methylation</keyword>
<keyword evidence="10" id="KW-1185">Reference proteome</keyword>
<protein>
    <submittedName>
        <fullName evidence="9">Chemotaxis protein</fullName>
    </submittedName>
</protein>
<dbReference type="InterPro" id="IPR003660">
    <property type="entry name" value="HAMP_dom"/>
</dbReference>
<dbReference type="GO" id="GO:0007165">
    <property type="term" value="P:signal transduction"/>
    <property type="evidence" value="ECO:0007669"/>
    <property type="project" value="UniProtKB-KW"/>
</dbReference>
<dbReference type="PANTHER" id="PTHR43531">
    <property type="entry name" value="PROTEIN ICFG"/>
    <property type="match status" value="1"/>
</dbReference>
<gene>
    <name evidence="9" type="ORF">AYR66_21830</name>
</gene>
<feature type="transmembrane region" description="Helical" evidence="6">
    <location>
        <begin position="201"/>
        <end position="223"/>
    </location>
</feature>
<dbReference type="CDD" id="cd11386">
    <property type="entry name" value="MCP_signal"/>
    <property type="match status" value="1"/>
</dbReference>
<evidence type="ECO:0000256" key="2">
    <source>
        <dbReference type="ARBA" id="ARBA00022481"/>
    </source>
</evidence>
<evidence type="ECO:0000256" key="5">
    <source>
        <dbReference type="SAM" id="MobiDB-lite"/>
    </source>
</evidence>
<comment type="similarity">
    <text evidence="3">Belongs to the methyl-accepting chemotaxis (MCP) protein family.</text>
</comment>
<evidence type="ECO:0000259" key="8">
    <source>
        <dbReference type="PROSITE" id="PS50885"/>
    </source>
</evidence>
<dbReference type="PANTHER" id="PTHR43531:SF14">
    <property type="entry name" value="METHYL-ACCEPTING CHEMOTAXIS PROTEIN I-RELATED"/>
    <property type="match status" value="1"/>
</dbReference>
<keyword evidence="6" id="KW-0472">Membrane</keyword>
<dbReference type="AlphaFoldDB" id="A0A254TGS8"/>
<organism evidence="9 10">
    <name type="scientific">Noviherbaspirillum denitrificans</name>
    <dbReference type="NCBI Taxonomy" id="1968433"/>
    <lineage>
        <taxon>Bacteria</taxon>
        <taxon>Pseudomonadati</taxon>
        <taxon>Pseudomonadota</taxon>
        <taxon>Betaproteobacteria</taxon>
        <taxon>Burkholderiales</taxon>
        <taxon>Oxalobacteraceae</taxon>
        <taxon>Noviherbaspirillum</taxon>
    </lineage>
</organism>
<evidence type="ECO:0000256" key="3">
    <source>
        <dbReference type="ARBA" id="ARBA00029447"/>
    </source>
</evidence>
<evidence type="ECO:0000256" key="4">
    <source>
        <dbReference type="PROSITE-ProRule" id="PRU00284"/>
    </source>
</evidence>
<dbReference type="CDD" id="cd06225">
    <property type="entry name" value="HAMP"/>
    <property type="match status" value="1"/>
</dbReference>
<evidence type="ECO:0000259" key="7">
    <source>
        <dbReference type="PROSITE" id="PS50111"/>
    </source>
</evidence>
<feature type="domain" description="HAMP" evidence="8">
    <location>
        <begin position="225"/>
        <end position="277"/>
    </location>
</feature>
<dbReference type="GO" id="GO:0005886">
    <property type="term" value="C:plasma membrane"/>
    <property type="evidence" value="ECO:0007669"/>
    <property type="project" value="TreeGrafter"/>
</dbReference>
<dbReference type="GO" id="GO:0006935">
    <property type="term" value="P:chemotaxis"/>
    <property type="evidence" value="ECO:0007669"/>
    <property type="project" value="TreeGrafter"/>
</dbReference>
<feature type="region of interest" description="Disordered" evidence="5">
    <location>
        <begin position="541"/>
        <end position="583"/>
    </location>
</feature>
<dbReference type="InterPro" id="IPR004089">
    <property type="entry name" value="MCPsignal_dom"/>
</dbReference>
<dbReference type="Pfam" id="PF00015">
    <property type="entry name" value="MCPsignal"/>
    <property type="match status" value="1"/>
</dbReference>
<dbReference type="InterPro" id="IPR051310">
    <property type="entry name" value="MCP_chemotaxis"/>
</dbReference>
<reference evidence="9 10" key="1">
    <citation type="submission" date="2016-02" db="EMBL/GenBank/DDBJ databases">
        <authorList>
            <person name="Wen L."/>
            <person name="He K."/>
            <person name="Yang H."/>
        </authorList>
    </citation>
    <scope>NUCLEOTIDE SEQUENCE [LARGE SCALE GENOMIC DNA]</scope>
    <source>
        <strain evidence="9 10">TSA40</strain>
    </source>
</reference>
<keyword evidence="4" id="KW-0807">Transducer</keyword>
<keyword evidence="6" id="KW-1133">Transmembrane helix</keyword>
<keyword evidence="6" id="KW-0812">Transmembrane</keyword>
<dbReference type="FunFam" id="1.10.287.950:FF:000001">
    <property type="entry name" value="Methyl-accepting chemotaxis sensory transducer"/>
    <property type="match status" value="1"/>
</dbReference>
<evidence type="ECO:0000313" key="10">
    <source>
        <dbReference type="Proteomes" id="UP000197535"/>
    </source>
</evidence>
<dbReference type="OrthoDB" id="8576332at2"/>
<dbReference type="SUPFAM" id="SSF58104">
    <property type="entry name" value="Methyl-accepting chemotaxis protein (MCP) signaling domain"/>
    <property type="match status" value="1"/>
</dbReference>
<evidence type="ECO:0000256" key="6">
    <source>
        <dbReference type="SAM" id="Phobius"/>
    </source>
</evidence>
<feature type="compositionally biased region" description="Pro residues" evidence="5">
    <location>
        <begin position="541"/>
        <end position="553"/>
    </location>
</feature>
<comment type="subcellular location">
    <subcellularLocation>
        <location evidence="1">Membrane</location>
    </subcellularLocation>
</comment>
<evidence type="ECO:0000313" key="9">
    <source>
        <dbReference type="EMBL" id="OWW21735.1"/>
    </source>
</evidence>
<accession>A0A254TGS8</accession>
<proteinExistence type="inferred from homology"/>
<dbReference type="Proteomes" id="UP000197535">
    <property type="component" value="Unassembled WGS sequence"/>
</dbReference>
<sequence>MFKNLTIKWKLFALTAAMLTTIVILGAVGYAGIARIGEAVEEIGVVRLPSVHGLLMLSEGKTDVRVATLSAAIHENNYKAQSQFNAIIAERAKAWKDAEAGWRMYEPLPQTPEEAVLWKQFVGEWEAWKRVDTELARTLEALSKNTAEQTQKDLFAQFYKQYESSIPLITKADETLEKIVKLNEDVAASSIKDGEAARSRALMLMLVTAAVAAGGIIAVALLITRSVAGPIARAVEVARTVASGDLTSRITVDSRDETGQLLQALKEMNESLVRIVGEVRVSSDTINTASGEIASGNLDLSSRTEQQASSLEETASSMEELTSTVKQNAENARQANTLAATASDVARRGGEVVTQVVDTMGRISESSRKISDIIGVIDGIAFQTNILALNAAVEAARAGEQGKGFAVVATEVRSLAQRSASAAKEIKALIVDSVSNVDAGGKLVNQAGETMAEIVDSVRRVTDIMAEIRAASDEQSAGIEQINQAIAQMDEVTQQNAALVEQSAAAAQSMQDQAGKLTQVVGVFKTGDTYAVSHVAAPVQVPAPKPKAAPPAIKPKAAPVRAAAPARARQLPAQASSDDWEEF</sequence>
<dbReference type="SMART" id="SM00283">
    <property type="entry name" value="MA"/>
    <property type="match status" value="1"/>
</dbReference>
<dbReference type="PROSITE" id="PS50111">
    <property type="entry name" value="CHEMOTAXIS_TRANSDUC_2"/>
    <property type="match status" value="1"/>
</dbReference>
<dbReference type="RefSeq" id="WP_088708581.1">
    <property type="nucleotide sequence ID" value="NZ_LSTO01000001.1"/>
</dbReference>
<dbReference type="InterPro" id="IPR024478">
    <property type="entry name" value="HlyB_4HB_MCP"/>
</dbReference>
<dbReference type="GO" id="GO:0004888">
    <property type="term" value="F:transmembrane signaling receptor activity"/>
    <property type="evidence" value="ECO:0007669"/>
    <property type="project" value="TreeGrafter"/>
</dbReference>
<feature type="domain" description="Methyl-accepting transducer" evidence="7">
    <location>
        <begin position="282"/>
        <end position="511"/>
    </location>
</feature>
<dbReference type="SMART" id="SM00304">
    <property type="entry name" value="HAMP"/>
    <property type="match status" value="1"/>
</dbReference>
<name>A0A254TGS8_9BURK</name>
<dbReference type="Gene3D" id="1.10.287.950">
    <property type="entry name" value="Methyl-accepting chemotaxis protein"/>
    <property type="match status" value="1"/>
</dbReference>
<dbReference type="Pfam" id="PF12729">
    <property type="entry name" value="4HB_MCP_1"/>
    <property type="match status" value="1"/>
</dbReference>